<evidence type="ECO:0000256" key="2">
    <source>
        <dbReference type="ARBA" id="ARBA00022729"/>
    </source>
</evidence>
<dbReference type="PROSITE" id="PS51257">
    <property type="entry name" value="PROKAR_LIPOPROTEIN"/>
    <property type="match status" value="1"/>
</dbReference>
<dbReference type="Pfam" id="PF13458">
    <property type="entry name" value="Peripla_BP_6"/>
    <property type="match status" value="1"/>
</dbReference>
<proteinExistence type="inferred from homology"/>
<sequence>MKRNKIFLIVFTVGIFLLSSLSCWAEEPVIIGLQAPITGDYAIEGQMAKQCVEIAAELINQEGGINGRPVEIIIADDGSNPKDSALAAQKLISQKVVAVIGSYGSSVTEPAADLFERNKMVSVGYGCTAVRLTMSKDRKYFFRTCGRDDSQGQFFAKFAVEAMGWKRIAIMHDNQTYGKGVAEETLKYLEPYLQEGKAEVVYYDAVTPKEKDYSAAITKLRETQPDVWYYTAYYPEAGLLVRQGREAGITIPFVGSNAVPNDDFVKIAGIEYAKGTLMTQEPMPQDIDTPISKVFLEAYRAKFGDIPSSPWPIYAADGLFALVQAIKNANSTQSEDIANAMRSMTNAEGVTGKILFTERGDRKDIPYAMYEYNDEGKLQIYQP</sequence>
<organism evidence="4">
    <name type="scientific">Candidatus Atribacter allofermentans</name>
    <dbReference type="NCBI Taxonomy" id="1852833"/>
    <lineage>
        <taxon>Bacteria</taxon>
        <taxon>Pseudomonadati</taxon>
        <taxon>Atribacterota</taxon>
        <taxon>Atribacteria</taxon>
        <taxon>Atribacterales</taxon>
        <taxon>Atribacteraceae</taxon>
        <taxon>Atribacter</taxon>
    </lineage>
</organism>
<reference evidence="4" key="1">
    <citation type="submission" date="2017-02" db="EMBL/GenBank/DDBJ databases">
        <title>Delving into the versatile metabolic prowess of the omnipresent phylum Bacteroidetes.</title>
        <authorList>
            <person name="Nobu M.K."/>
            <person name="Mei R."/>
            <person name="Narihiro T."/>
            <person name="Kuroda K."/>
            <person name="Liu W.-T."/>
        </authorList>
    </citation>
    <scope>NUCLEOTIDE SEQUENCE</scope>
    <source>
        <strain evidence="4">ADurb.Bin276</strain>
    </source>
</reference>
<protein>
    <submittedName>
        <fullName evidence="4">Leucine-, isoleucine-, valine-, threonine-, and alanine-binding protein</fullName>
    </submittedName>
</protein>
<evidence type="ECO:0000313" key="4">
    <source>
        <dbReference type="EMBL" id="OQA60024.1"/>
    </source>
</evidence>
<name>A0A1V5T070_9BACT</name>
<dbReference type="AlphaFoldDB" id="A0A1V5T070"/>
<dbReference type="Proteomes" id="UP000485569">
    <property type="component" value="Unassembled WGS sequence"/>
</dbReference>
<dbReference type="PANTHER" id="PTHR47151">
    <property type="entry name" value="LEU/ILE/VAL-BINDING ABC TRANSPORTER SUBUNIT"/>
    <property type="match status" value="1"/>
</dbReference>
<feature type="domain" description="Leucine-binding protein" evidence="3">
    <location>
        <begin position="29"/>
        <end position="376"/>
    </location>
</feature>
<comment type="similarity">
    <text evidence="1">Belongs to the leucine-binding protein family.</text>
</comment>
<accession>A0A1V5T070</accession>
<dbReference type="CDD" id="cd06342">
    <property type="entry name" value="PBP1_ABC_LIVBP-like"/>
    <property type="match status" value="1"/>
</dbReference>
<dbReference type="EMBL" id="MWBQ01000042">
    <property type="protein sequence ID" value="OQA60024.1"/>
    <property type="molecule type" value="Genomic_DNA"/>
</dbReference>
<dbReference type="PANTHER" id="PTHR47151:SF2">
    <property type="entry name" value="AMINO ACID BINDING PROTEIN"/>
    <property type="match status" value="1"/>
</dbReference>
<dbReference type="InterPro" id="IPR028082">
    <property type="entry name" value="Peripla_BP_I"/>
</dbReference>
<comment type="caution">
    <text evidence="4">The sequence shown here is derived from an EMBL/GenBank/DDBJ whole genome shotgun (WGS) entry which is preliminary data.</text>
</comment>
<keyword evidence="2" id="KW-0732">Signal</keyword>
<evidence type="ECO:0000259" key="3">
    <source>
        <dbReference type="Pfam" id="PF13458"/>
    </source>
</evidence>
<dbReference type="SUPFAM" id="SSF53822">
    <property type="entry name" value="Periplasmic binding protein-like I"/>
    <property type="match status" value="1"/>
</dbReference>
<dbReference type="Gene3D" id="3.40.50.2300">
    <property type="match status" value="2"/>
</dbReference>
<gene>
    <name evidence="4" type="primary">braC_1</name>
    <name evidence="4" type="ORF">BWY41_00722</name>
</gene>
<evidence type="ECO:0000256" key="1">
    <source>
        <dbReference type="ARBA" id="ARBA00010062"/>
    </source>
</evidence>
<dbReference type="InterPro" id="IPR028081">
    <property type="entry name" value="Leu-bd"/>
</dbReference>